<dbReference type="GO" id="GO:0016226">
    <property type="term" value="P:iron-sulfur cluster assembly"/>
    <property type="evidence" value="ECO:0007669"/>
    <property type="project" value="InterPro"/>
</dbReference>
<sequence length="504" mass="53997">MMPIAHTPSSSAVTRRRFFGNNVTSCKFSRHTSSNYLLNAKAAASTLPALEDQWLAKNMQSFHAANTPDGISAFRAKNWEALQTLRMPTKRNEEYRFTDLSVLTQSTLQAPVSSSGPSLTKDEISKVHSLPEADQTRVLILDGVFQPHLSTLNGLPAGLYVGDMSQAPPGTAALLGSQAFSRGGPFAVINGAAAEDVLVISVASRVVLDTPLHILYLSSGSGTESVRSCSAPRLLLHAAEGSAIEVVEEFAGVPGGTGRYFSCAVSEMILEKDSQVKHSYIEEDSSASVHMKGTLVHQAEQSMYKLTEARLGSGLSRHDVGVEQGGADTHTTLRHFLVAGPSQLHDLHTKLELSHPRGQAVQLHKCIVAHSTGKGVFDGNVKVNKLAQKTDAQQLSRNLLLVPLATVNVKPNLQIIADDVKCTHGCSVSDLREDELFYFRARGIDIEAARRALVSSFGAEVTQQLKYKALMARVQASVAATLLAGGDSSTSSNVNADEEPYGVS</sequence>
<evidence type="ECO:0000259" key="2">
    <source>
        <dbReference type="Pfam" id="PF19295"/>
    </source>
</evidence>
<keyword evidence="4" id="KW-1185">Reference proteome</keyword>
<protein>
    <recommendedName>
        <fullName evidence="5">Fe-S cluster assembly protein SufD</fullName>
    </recommendedName>
</protein>
<dbReference type="SUPFAM" id="SSF101960">
    <property type="entry name" value="Stabilizer of iron transporter SufD"/>
    <property type="match status" value="1"/>
</dbReference>
<name>A0A250X573_9CHLO</name>
<dbReference type="OrthoDB" id="2510at2759"/>
<comment type="caution">
    <text evidence="3">The sequence shown here is derived from an EMBL/GenBank/DDBJ whole genome shotgun (WGS) entry which is preliminary data.</text>
</comment>
<dbReference type="InterPro" id="IPR055346">
    <property type="entry name" value="Fe-S_cluster_assembly_SufBD"/>
</dbReference>
<dbReference type="EMBL" id="BEGY01000030">
    <property type="protein sequence ID" value="GAX78218.1"/>
    <property type="molecule type" value="Genomic_DNA"/>
</dbReference>
<organism evidence="3 4">
    <name type="scientific">Chlamydomonas eustigma</name>
    <dbReference type="NCBI Taxonomy" id="1157962"/>
    <lineage>
        <taxon>Eukaryota</taxon>
        <taxon>Viridiplantae</taxon>
        <taxon>Chlorophyta</taxon>
        <taxon>core chlorophytes</taxon>
        <taxon>Chlorophyceae</taxon>
        <taxon>CS clade</taxon>
        <taxon>Chlamydomonadales</taxon>
        <taxon>Chlamydomonadaceae</taxon>
        <taxon>Chlamydomonas</taxon>
    </lineage>
</organism>
<evidence type="ECO:0000313" key="3">
    <source>
        <dbReference type="EMBL" id="GAX78218.1"/>
    </source>
</evidence>
<dbReference type="AlphaFoldDB" id="A0A250X573"/>
<feature type="domain" description="SUF system FeS cluster assembly SufBD core" evidence="1">
    <location>
        <begin position="228"/>
        <end position="457"/>
    </location>
</feature>
<dbReference type="PANTHER" id="PTHR43575:SF1">
    <property type="entry name" value="PROTEIN ABCI7, CHLOROPLASTIC"/>
    <property type="match status" value="1"/>
</dbReference>
<feature type="domain" description="SUF system FeS cluster assembly SufBD N-terminal" evidence="2">
    <location>
        <begin position="64"/>
        <end position="214"/>
    </location>
</feature>
<reference evidence="3 4" key="1">
    <citation type="submission" date="2017-08" db="EMBL/GenBank/DDBJ databases">
        <title>Acidophilic green algal genome provides insights into adaptation to an acidic environment.</title>
        <authorList>
            <person name="Hirooka S."/>
            <person name="Hirose Y."/>
            <person name="Kanesaki Y."/>
            <person name="Higuchi S."/>
            <person name="Fujiwara T."/>
            <person name="Onuma R."/>
            <person name="Era A."/>
            <person name="Ohbayashi R."/>
            <person name="Uzuka A."/>
            <person name="Nozaki H."/>
            <person name="Yoshikawa H."/>
            <person name="Miyagishima S.Y."/>
        </authorList>
    </citation>
    <scope>NUCLEOTIDE SEQUENCE [LARGE SCALE GENOMIC DNA]</scope>
    <source>
        <strain evidence="3 4">NIES-2499</strain>
    </source>
</reference>
<gene>
    <name evidence="3" type="ORF">CEUSTIGMA_g5660.t1</name>
</gene>
<proteinExistence type="predicted"/>
<dbReference type="Pfam" id="PF01458">
    <property type="entry name" value="SUFBD_core"/>
    <property type="match status" value="1"/>
</dbReference>
<evidence type="ECO:0008006" key="5">
    <source>
        <dbReference type="Google" id="ProtNLM"/>
    </source>
</evidence>
<dbReference type="InterPro" id="IPR037284">
    <property type="entry name" value="SUF_FeS_clus_asmbl_SufBD_sf"/>
</dbReference>
<dbReference type="InterPro" id="IPR000825">
    <property type="entry name" value="SUF_FeS_clus_asmbl_SufBD_core"/>
</dbReference>
<dbReference type="Pfam" id="PF19295">
    <property type="entry name" value="SufBD_N"/>
    <property type="match status" value="1"/>
</dbReference>
<dbReference type="InterPro" id="IPR045595">
    <property type="entry name" value="SufBD_N"/>
</dbReference>
<evidence type="ECO:0000313" key="4">
    <source>
        <dbReference type="Proteomes" id="UP000232323"/>
    </source>
</evidence>
<evidence type="ECO:0000259" key="1">
    <source>
        <dbReference type="Pfam" id="PF01458"/>
    </source>
</evidence>
<dbReference type="Proteomes" id="UP000232323">
    <property type="component" value="Unassembled WGS sequence"/>
</dbReference>
<dbReference type="PANTHER" id="PTHR43575">
    <property type="entry name" value="PROTEIN ABCI7, CHLOROPLASTIC"/>
    <property type="match status" value="1"/>
</dbReference>
<accession>A0A250X573</accession>
<dbReference type="STRING" id="1157962.A0A250X573"/>